<proteinExistence type="predicted"/>
<name>A0A1W2FHE0_KIBAR</name>
<protein>
    <submittedName>
        <fullName evidence="1">Uncharacterized protein</fullName>
    </submittedName>
</protein>
<gene>
    <name evidence="1" type="ORF">SAMN05661093_06723</name>
</gene>
<evidence type="ECO:0000313" key="2">
    <source>
        <dbReference type="Proteomes" id="UP000192674"/>
    </source>
</evidence>
<dbReference type="OrthoDB" id="3682124at2"/>
<dbReference type="RefSeq" id="WP_084430698.1">
    <property type="nucleotide sequence ID" value="NZ_FWXV01000006.1"/>
</dbReference>
<accession>A0A1W2FHE0</accession>
<keyword evidence="2" id="KW-1185">Reference proteome</keyword>
<evidence type="ECO:0000313" key="1">
    <source>
        <dbReference type="EMBL" id="SMD21082.1"/>
    </source>
</evidence>
<dbReference type="EMBL" id="FWXV01000006">
    <property type="protein sequence ID" value="SMD21082.1"/>
    <property type="molecule type" value="Genomic_DNA"/>
</dbReference>
<dbReference type="AlphaFoldDB" id="A0A1W2FHE0"/>
<organism evidence="1 2">
    <name type="scientific">Kibdelosporangium aridum</name>
    <dbReference type="NCBI Taxonomy" id="2030"/>
    <lineage>
        <taxon>Bacteria</taxon>
        <taxon>Bacillati</taxon>
        <taxon>Actinomycetota</taxon>
        <taxon>Actinomycetes</taxon>
        <taxon>Pseudonocardiales</taxon>
        <taxon>Pseudonocardiaceae</taxon>
        <taxon>Kibdelosporangium</taxon>
    </lineage>
</organism>
<dbReference type="Proteomes" id="UP000192674">
    <property type="component" value="Unassembled WGS sequence"/>
</dbReference>
<sequence length="248" mass="27486">MGLDAFVMCRCWQDGLATPPPIPAEWLRVENSMFEIVDEHDTLENSMAVDRWQYDACPHPNMEAAEERVANWSAYRLFQTALKHVGWQHFPALKANLPEANGGQMPAAAAAVVLDELAYFNAQPQVGEETRLVNEDTAATVMVYVPSYDGVVCQGPGYRSGVTPSGFFLQVDGQPKFRTARFEQIVENGRATLTDGERSVVWPDKPFTGQRFAVASRTLTPAYFEPIVESLRILCEVSVATGNPVAWT</sequence>
<reference evidence="1 2" key="1">
    <citation type="submission" date="2017-04" db="EMBL/GenBank/DDBJ databases">
        <authorList>
            <person name="Afonso C.L."/>
            <person name="Miller P.J."/>
            <person name="Scott M.A."/>
            <person name="Spackman E."/>
            <person name="Goraichik I."/>
            <person name="Dimitrov K.M."/>
            <person name="Suarez D.L."/>
            <person name="Swayne D.E."/>
        </authorList>
    </citation>
    <scope>NUCLEOTIDE SEQUENCE [LARGE SCALE GENOMIC DNA]</scope>
    <source>
        <strain evidence="1 2">DSM 43828</strain>
    </source>
</reference>